<accession>A0A1G4NWT7</accession>
<dbReference type="EC" id="6.3.4.19" evidence="6"/>
<dbReference type="GO" id="GO:0005524">
    <property type="term" value="F:ATP binding"/>
    <property type="evidence" value="ECO:0007669"/>
    <property type="project" value="UniProtKB-KW"/>
</dbReference>
<name>A0A1G4NWT7_9FLOR</name>
<dbReference type="Gene3D" id="3.40.50.620">
    <property type="entry name" value="HUPs"/>
    <property type="match status" value="1"/>
</dbReference>
<geneLocation type="chloroplast" evidence="8"/>
<dbReference type="InterPro" id="IPR012795">
    <property type="entry name" value="tRNA_Ile_lys_synt_N"/>
</dbReference>
<reference evidence="8" key="2">
    <citation type="submission" date="2016-10" db="EMBL/GenBank/DDBJ databases">
        <authorList>
            <person name="de Groot N.N."/>
        </authorList>
    </citation>
    <scope>NUCLEOTIDE SEQUENCE</scope>
    <source>
        <strain evidence="8">J.0154</strain>
    </source>
</reference>
<dbReference type="GO" id="GO:0006400">
    <property type="term" value="P:tRNA modification"/>
    <property type="evidence" value="ECO:0007669"/>
    <property type="project" value="UniProtKB-UniRule"/>
</dbReference>
<comment type="catalytic activity">
    <reaction evidence="5 6">
        <text>cytidine(34) in tRNA(Ile2) + L-lysine + ATP = lysidine(34) in tRNA(Ile2) + AMP + diphosphate + H(+)</text>
        <dbReference type="Rhea" id="RHEA:43744"/>
        <dbReference type="Rhea" id="RHEA-COMP:10625"/>
        <dbReference type="Rhea" id="RHEA-COMP:10670"/>
        <dbReference type="ChEBI" id="CHEBI:15378"/>
        <dbReference type="ChEBI" id="CHEBI:30616"/>
        <dbReference type="ChEBI" id="CHEBI:32551"/>
        <dbReference type="ChEBI" id="CHEBI:33019"/>
        <dbReference type="ChEBI" id="CHEBI:82748"/>
        <dbReference type="ChEBI" id="CHEBI:83665"/>
        <dbReference type="ChEBI" id="CHEBI:456215"/>
        <dbReference type="EC" id="6.3.4.19"/>
    </reaction>
</comment>
<keyword evidence="3" id="KW-0547">Nucleotide-binding</keyword>
<evidence type="ECO:0000256" key="2">
    <source>
        <dbReference type="ARBA" id="ARBA00022694"/>
    </source>
</evidence>
<dbReference type="InterPro" id="IPR011063">
    <property type="entry name" value="TilS/TtcA_N"/>
</dbReference>
<dbReference type="NCBIfam" id="TIGR02432">
    <property type="entry name" value="lysidine_TilS_N"/>
    <property type="match status" value="1"/>
</dbReference>
<dbReference type="InterPro" id="IPR014729">
    <property type="entry name" value="Rossmann-like_a/b/a_fold"/>
</dbReference>
<dbReference type="RefSeq" id="YP_009314675.1">
    <property type="nucleotide sequence ID" value="NC_031663.1"/>
</dbReference>
<dbReference type="SUPFAM" id="SSF82829">
    <property type="entry name" value="MesJ substrate recognition domain-like"/>
    <property type="match status" value="1"/>
</dbReference>
<proteinExistence type="inferred from homology"/>
<keyword evidence="1 6" id="KW-0436">Ligase</keyword>
<protein>
    <recommendedName>
        <fullName evidence="6">tRNA(Ile)-lysidine synthase, chloroplastic</fullName>
        <ecNumber evidence="6">6.3.4.19</ecNumber>
    </recommendedName>
    <alternativeName>
        <fullName evidence="6">tRNA(Ile)-2-lysyl-cytidine synthase</fullName>
    </alternativeName>
    <alternativeName>
        <fullName evidence="6">tRNA(Ile)-lysidine synthetase</fullName>
    </alternativeName>
</protein>
<dbReference type="CDD" id="cd01992">
    <property type="entry name" value="TilS_N"/>
    <property type="match status" value="1"/>
</dbReference>
<evidence type="ECO:0000313" key="8">
    <source>
        <dbReference type="EMBL" id="SCW23130.1"/>
    </source>
</evidence>
<evidence type="ECO:0000256" key="6">
    <source>
        <dbReference type="HAMAP-Rule" id="MF_01161"/>
    </source>
</evidence>
<dbReference type="SUPFAM" id="SSF52402">
    <property type="entry name" value="Adenine nucleotide alpha hydrolases-like"/>
    <property type="match status" value="1"/>
</dbReference>
<dbReference type="AlphaFoldDB" id="A0A1G4NWT7"/>
<organism evidence="8">
    <name type="scientific">Neoizziella asiatica</name>
    <dbReference type="NCBI Taxonomy" id="1077397"/>
    <lineage>
        <taxon>Eukaryota</taxon>
        <taxon>Rhodophyta</taxon>
        <taxon>Florideophyceae</taxon>
        <taxon>Nemaliophycidae</taxon>
        <taxon>Nemaliales</taxon>
        <taxon>Liagoraceae</taxon>
        <taxon>Neoizziella</taxon>
    </lineage>
</organism>
<dbReference type="PANTHER" id="PTHR43033">
    <property type="entry name" value="TRNA(ILE)-LYSIDINE SYNTHASE-RELATED"/>
    <property type="match status" value="1"/>
</dbReference>
<keyword evidence="2 6" id="KW-0819">tRNA processing</keyword>
<evidence type="ECO:0000256" key="1">
    <source>
        <dbReference type="ARBA" id="ARBA00022598"/>
    </source>
</evidence>
<dbReference type="GO" id="GO:0009507">
    <property type="term" value="C:chloroplast"/>
    <property type="evidence" value="ECO:0007669"/>
    <property type="project" value="UniProtKB-SubCell"/>
</dbReference>
<evidence type="ECO:0000256" key="5">
    <source>
        <dbReference type="ARBA" id="ARBA00048539"/>
    </source>
</evidence>
<comment type="similarity">
    <text evidence="6">Belongs to the tRNA(Ile)-lysidine synthase family.</text>
</comment>
<keyword evidence="4" id="KW-0067">ATP-binding</keyword>
<keyword evidence="8" id="KW-0934">Plastid</keyword>
<dbReference type="GeneID" id="29999764"/>
<dbReference type="HAMAP" id="MF_01161">
    <property type="entry name" value="tRNA_Ile_lys_synt"/>
    <property type="match status" value="1"/>
</dbReference>
<dbReference type="Pfam" id="PF01171">
    <property type="entry name" value="ATP_bind_3"/>
    <property type="match status" value="1"/>
</dbReference>
<keyword evidence="8" id="KW-0150">Chloroplast</keyword>
<dbReference type="PANTHER" id="PTHR43033:SF1">
    <property type="entry name" value="TRNA(ILE)-LYSIDINE SYNTHASE-RELATED"/>
    <property type="match status" value="1"/>
</dbReference>
<feature type="domain" description="tRNA(Ile)-lysidine/2-thiocytidine synthase N-terminal" evidence="7">
    <location>
        <begin position="26"/>
        <end position="203"/>
    </location>
</feature>
<evidence type="ECO:0000256" key="3">
    <source>
        <dbReference type="ARBA" id="ARBA00022741"/>
    </source>
</evidence>
<dbReference type="GO" id="GO:0032267">
    <property type="term" value="F:tRNA(Ile)-lysidine synthase activity"/>
    <property type="evidence" value="ECO:0007669"/>
    <property type="project" value="UniProtKB-EC"/>
</dbReference>
<gene>
    <name evidence="6 8" type="primary">tilS</name>
    <name evidence="8" type="ORF">J0154_56</name>
</gene>
<comment type="function">
    <text evidence="6">Ligates lysine onto the cytidine present at position 34 of the AUA codon-specific tRNA(Ile) that contains the anticodon CAU, in an ATP-dependent manner. Cytidine is converted to lysidine, thus changing the amino acid specificity of the tRNA from methionine to isoleucine.</text>
</comment>
<evidence type="ECO:0000259" key="7">
    <source>
        <dbReference type="Pfam" id="PF01171"/>
    </source>
</evidence>
<dbReference type="InterPro" id="IPR012094">
    <property type="entry name" value="tRNA_Ile_lys_synt"/>
</dbReference>
<comment type="subcellular location">
    <subcellularLocation>
        <location evidence="6">Plastid</location>
        <location evidence="6">Chloroplast</location>
    </subcellularLocation>
</comment>
<sequence>MVQSFLHAKLIHNLCYILNIRDNSSILLAISCGQDSLCLLQLFIDLKNILNLNLAILYIDHQWREDSNDNTKHIINMTKKLDCPLYIYQLNPRKYSEAEFRDMRYQIYIETACRYTYDTVATAHTSSDVTETCLIQIVKGSNIDSLNSLRWKRQIYENISLVRPLLNFTRAEITWFCKYYQLPIWSDYTNIYYTCNRNRLRHELIPYLKQYHQIDIEKNIHRFLRKTYYDTEYLRQTTIKIYLSIKHPLYAAFNYKLLLIQHKCVQLRVLHIFLAHNTNITWNYESLDHIIHRLNRRKNMKKSRIKIQLKTYNNWAYLL</sequence>
<evidence type="ECO:0000256" key="4">
    <source>
        <dbReference type="ARBA" id="ARBA00022840"/>
    </source>
</evidence>
<comment type="caution">
    <text evidence="6">Lacks conserved residue(s) required for the propagation of feature annotation.</text>
</comment>
<dbReference type="EMBL" id="LT622872">
    <property type="protein sequence ID" value="SCW23130.1"/>
    <property type="molecule type" value="Genomic_DNA"/>
</dbReference>
<reference evidence="8" key="1">
    <citation type="submission" date="2016-10" db="EMBL/GenBank/DDBJ databases">
        <title>Chloroplast genomes as a tool to resolve red algal phylogenies: a case study in the Nemaliales.</title>
        <authorList>
            <person name="Costa J.F."/>
            <person name="Lin S.M."/>
            <person name="Macaya E.C."/>
            <person name="Fernandez-Garcia C."/>
            <person name="Verbruggen H."/>
        </authorList>
    </citation>
    <scope>NUCLEOTIDE SEQUENCE</scope>
    <source>
        <strain evidence="8">J.0154</strain>
    </source>
</reference>